<proteinExistence type="inferred from homology"/>
<reference evidence="3 4" key="1">
    <citation type="journal article" date="2019" name="Commun. Biol.">
        <title>The bagworm genome reveals a unique fibroin gene that provides high tensile strength.</title>
        <authorList>
            <person name="Kono N."/>
            <person name="Nakamura H."/>
            <person name="Ohtoshi R."/>
            <person name="Tomita M."/>
            <person name="Numata K."/>
            <person name="Arakawa K."/>
        </authorList>
    </citation>
    <scope>NUCLEOTIDE SEQUENCE [LARGE SCALE GENOMIC DNA]</scope>
</reference>
<dbReference type="InterPro" id="IPR009003">
    <property type="entry name" value="Peptidase_S1_PA"/>
</dbReference>
<dbReference type="InterPro" id="IPR043504">
    <property type="entry name" value="Peptidase_S1_PA_chymotrypsin"/>
</dbReference>
<comment type="caution">
    <text evidence="3">The sequence shown here is derived from an EMBL/GenBank/DDBJ whole genome shotgun (WGS) entry which is preliminary data.</text>
</comment>
<name>A0A4C1V4P6_EUMVA</name>
<sequence>MCLVGMKRFCCLIREPGVEYSCGEVGVNAGVESCGAHAPEGSVVIPRCSSPYYESRSPLKSVKTCENGKWKNIPEHSKCFVDFEMQVQPPTRFLVVAGKFYKSKHQPNEKKQQSEYTGPSTSNQHDIALVFLSTPFVYDFQNVWPICLNFDKDLEEMQLSEGRSGIIPHWSSDHVLHFMELPNVDIQRYVAEGVEHERIYQRIMEISSDRIGASHSIIKKSICVEDNGGRFAVAEPDPSDPRKRRYYLRGVVSLYDFLLCFSNFYTVFTKVSAHEDFIKANTAGVLFLWQTFCNGIYA</sequence>
<keyword evidence="1" id="KW-1015">Disulfide bond</keyword>
<dbReference type="AlphaFoldDB" id="A0A4C1V4P6"/>
<dbReference type="PANTHER" id="PTHR24256">
    <property type="entry name" value="TRYPTASE-RELATED"/>
    <property type="match status" value="1"/>
</dbReference>
<gene>
    <name evidence="3" type="ORF">EVAR_5217_1</name>
</gene>
<dbReference type="EMBL" id="BGZK01000271">
    <property type="protein sequence ID" value="GBP33262.1"/>
    <property type="molecule type" value="Genomic_DNA"/>
</dbReference>
<evidence type="ECO:0000256" key="2">
    <source>
        <dbReference type="ARBA" id="ARBA00024195"/>
    </source>
</evidence>
<evidence type="ECO:0008006" key="5">
    <source>
        <dbReference type="Google" id="ProtNLM"/>
    </source>
</evidence>
<dbReference type="OrthoDB" id="2019384at2759"/>
<dbReference type="InterPro" id="IPR051487">
    <property type="entry name" value="Ser/Thr_Proteases_Immune/Dev"/>
</dbReference>
<protein>
    <recommendedName>
        <fullName evidence="5">Sushi domain-containing protein</fullName>
    </recommendedName>
</protein>
<accession>A0A4C1V4P6</accession>
<organism evidence="3 4">
    <name type="scientific">Eumeta variegata</name>
    <name type="common">Bagworm moth</name>
    <name type="synonym">Eumeta japonica</name>
    <dbReference type="NCBI Taxonomy" id="151549"/>
    <lineage>
        <taxon>Eukaryota</taxon>
        <taxon>Metazoa</taxon>
        <taxon>Ecdysozoa</taxon>
        <taxon>Arthropoda</taxon>
        <taxon>Hexapoda</taxon>
        <taxon>Insecta</taxon>
        <taxon>Pterygota</taxon>
        <taxon>Neoptera</taxon>
        <taxon>Endopterygota</taxon>
        <taxon>Lepidoptera</taxon>
        <taxon>Glossata</taxon>
        <taxon>Ditrysia</taxon>
        <taxon>Tineoidea</taxon>
        <taxon>Psychidae</taxon>
        <taxon>Oiketicinae</taxon>
        <taxon>Eumeta</taxon>
    </lineage>
</organism>
<evidence type="ECO:0000313" key="4">
    <source>
        <dbReference type="Proteomes" id="UP000299102"/>
    </source>
</evidence>
<evidence type="ECO:0000313" key="3">
    <source>
        <dbReference type="EMBL" id="GBP33262.1"/>
    </source>
</evidence>
<comment type="similarity">
    <text evidence="2">Belongs to the peptidase S1 family. CLIP subfamily.</text>
</comment>
<dbReference type="Proteomes" id="UP000299102">
    <property type="component" value="Unassembled WGS sequence"/>
</dbReference>
<dbReference type="SUPFAM" id="SSF50494">
    <property type="entry name" value="Trypsin-like serine proteases"/>
    <property type="match status" value="1"/>
</dbReference>
<dbReference type="Gene3D" id="2.40.10.10">
    <property type="entry name" value="Trypsin-like serine proteases"/>
    <property type="match status" value="1"/>
</dbReference>
<keyword evidence="4" id="KW-1185">Reference proteome</keyword>
<evidence type="ECO:0000256" key="1">
    <source>
        <dbReference type="ARBA" id="ARBA00023157"/>
    </source>
</evidence>